<reference evidence="5" key="1">
    <citation type="journal article" date="2014" name="Int. J. Syst. Evol. Microbiol.">
        <title>Complete genome sequence of Corynebacterium casei LMG S-19264T (=DSM 44701T), isolated from a smear-ripened cheese.</title>
        <authorList>
            <consortium name="US DOE Joint Genome Institute (JGI-PGF)"/>
            <person name="Walter F."/>
            <person name="Albersmeier A."/>
            <person name="Kalinowski J."/>
            <person name="Ruckert C."/>
        </authorList>
    </citation>
    <scope>NUCLEOTIDE SEQUENCE</scope>
    <source>
        <strain evidence="5">KCTC 32296</strain>
    </source>
</reference>
<comment type="catalytic activity">
    <reaction evidence="3">
        <text>[protein]-peptidylproline (omega=180) = [protein]-peptidylproline (omega=0)</text>
        <dbReference type="Rhea" id="RHEA:16237"/>
        <dbReference type="Rhea" id="RHEA-COMP:10747"/>
        <dbReference type="Rhea" id="RHEA-COMP:10748"/>
        <dbReference type="ChEBI" id="CHEBI:83833"/>
        <dbReference type="ChEBI" id="CHEBI:83834"/>
        <dbReference type="EC" id="5.2.1.8"/>
    </reaction>
</comment>
<sequence>MMSVLKYKSAALKSAVLGLTVVATAFAPISAALAQAASEWRDLNAENTLVIDTNKGRVVVEMYPELAPAHVERMKTLTRQGFYNGQKFHRVIEGFMAQTGDPQGTGEGGSTLPNVPGEFTIRHGADFPMVTASRPRGSQIGYLGAMPVQSQVQELIPIAKDGKVHAWGLYCSGVLGMARAGDNNSANSQFFLMRSYNAALEKRYTAFGMTVQGLDVVRKLKLGEPPVDPDTMTKVQIMADIPEADRPKVKVMNTSSKAFADLIEKTRKEKGADFSACDITVPTKVE</sequence>
<dbReference type="EC" id="5.2.1.8" evidence="3"/>
<organism evidence="5 6">
    <name type="scientific">Asticcacaulis endophyticus</name>
    <dbReference type="NCBI Taxonomy" id="1395890"/>
    <lineage>
        <taxon>Bacteria</taxon>
        <taxon>Pseudomonadati</taxon>
        <taxon>Pseudomonadota</taxon>
        <taxon>Alphaproteobacteria</taxon>
        <taxon>Caulobacterales</taxon>
        <taxon>Caulobacteraceae</taxon>
        <taxon>Asticcacaulis</taxon>
    </lineage>
</organism>
<keyword evidence="2 3" id="KW-0413">Isomerase</keyword>
<keyword evidence="3" id="KW-0732">Signal</keyword>
<dbReference type="PANTHER" id="PTHR45625:SF4">
    <property type="entry name" value="PEPTIDYLPROLYL ISOMERASE DOMAIN AND WD REPEAT-CONTAINING PROTEIN 1"/>
    <property type="match status" value="1"/>
</dbReference>
<dbReference type="AlphaFoldDB" id="A0A918QCT0"/>
<dbReference type="PROSITE" id="PS50072">
    <property type="entry name" value="CSA_PPIASE_2"/>
    <property type="match status" value="1"/>
</dbReference>
<dbReference type="PANTHER" id="PTHR45625">
    <property type="entry name" value="PEPTIDYL-PROLYL CIS-TRANS ISOMERASE-RELATED"/>
    <property type="match status" value="1"/>
</dbReference>
<name>A0A918QCT0_9CAUL</name>
<dbReference type="EMBL" id="BMZB01000004">
    <property type="protein sequence ID" value="GGZ39543.1"/>
    <property type="molecule type" value="Genomic_DNA"/>
</dbReference>
<dbReference type="Gene3D" id="2.40.100.10">
    <property type="entry name" value="Cyclophilin-like"/>
    <property type="match status" value="1"/>
</dbReference>
<evidence type="ECO:0000256" key="2">
    <source>
        <dbReference type="ARBA" id="ARBA00023235"/>
    </source>
</evidence>
<proteinExistence type="inferred from homology"/>
<feature type="chain" id="PRO_5038158713" description="Peptidyl-prolyl cis-trans isomerase" evidence="3">
    <location>
        <begin position="35"/>
        <end position="286"/>
    </location>
</feature>
<reference evidence="5" key="2">
    <citation type="submission" date="2020-09" db="EMBL/GenBank/DDBJ databases">
        <authorList>
            <person name="Sun Q."/>
            <person name="Kim S."/>
        </authorList>
    </citation>
    <scope>NUCLEOTIDE SEQUENCE</scope>
    <source>
        <strain evidence="5">KCTC 32296</strain>
    </source>
</reference>
<evidence type="ECO:0000256" key="3">
    <source>
        <dbReference type="RuleBase" id="RU363019"/>
    </source>
</evidence>
<dbReference type="InterPro" id="IPR002130">
    <property type="entry name" value="Cyclophilin-type_PPIase_dom"/>
</dbReference>
<dbReference type="GO" id="GO:0003755">
    <property type="term" value="F:peptidyl-prolyl cis-trans isomerase activity"/>
    <property type="evidence" value="ECO:0007669"/>
    <property type="project" value="UniProtKB-UniRule"/>
</dbReference>
<evidence type="ECO:0000313" key="6">
    <source>
        <dbReference type="Proteomes" id="UP000662572"/>
    </source>
</evidence>
<dbReference type="InterPro" id="IPR044666">
    <property type="entry name" value="Cyclophilin_A-like"/>
</dbReference>
<dbReference type="InterPro" id="IPR029000">
    <property type="entry name" value="Cyclophilin-like_dom_sf"/>
</dbReference>
<dbReference type="Pfam" id="PF00160">
    <property type="entry name" value="Pro_isomerase"/>
    <property type="match status" value="1"/>
</dbReference>
<dbReference type="Proteomes" id="UP000662572">
    <property type="component" value="Unassembled WGS sequence"/>
</dbReference>
<feature type="domain" description="PPIase cyclophilin-type" evidence="4">
    <location>
        <begin position="56"/>
        <end position="258"/>
    </location>
</feature>
<accession>A0A918QCT0</accession>
<keyword evidence="6" id="KW-1185">Reference proteome</keyword>
<evidence type="ECO:0000313" key="5">
    <source>
        <dbReference type="EMBL" id="GGZ39543.1"/>
    </source>
</evidence>
<feature type="signal peptide" evidence="3">
    <location>
        <begin position="1"/>
        <end position="34"/>
    </location>
</feature>
<gene>
    <name evidence="5" type="ORF">GCM10011273_27660</name>
</gene>
<dbReference type="CDD" id="cd00317">
    <property type="entry name" value="cyclophilin"/>
    <property type="match status" value="1"/>
</dbReference>
<protein>
    <recommendedName>
        <fullName evidence="3">Peptidyl-prolyl cis-trans isomerase</fullName>
        <shortName evidence="3">PPIase</shortName>
        <ecNumber evidence="3">5.2.1.8</ecNumber>
    </recommendedName>
</protein>
<dbReference type="SUPFAM" id="SSF50891">
    <property type="entry name" value="Cyclophilin-like"/>
    <property type="match status" value="1"/>
</dbReference>
<evidence type="ECO:0000256" key="1">
    <source>
        <dbReference type="ARBA" id="ARBA00023110"/>
    </source>
</evidence>
<comment type="similarity">
    <text evidence="3">Belongs to the cyclophilin-type PPIase family.</text>
</comment>
<evidence type="ECO:0000259" key="4">
    <source>
        <dbReference type="PROSITE" id="PS50072"/>
    </source>
</evidence>
<dbReference type="RefSeq" id="WP_302112843.1">
    <property type="nucleotide sequence ID" value="NZ_BMZB01000004.1"/>
</dbReference>
<keyword evidence="1 3" id="KW-0697">Rotamase</keyword>
<comment type="caution">
    <text evidence="5">The sequence shown here is derived from an EMBL/GenBank/DDBJ whole genome shotgun (WGS) entry which is preliminary data.</text>
</comment>
<comment type="function">
    <text evidence="3">PPIases accelerate the folding of proteins. It catalyzes the cis-trans isomerization of proline imidic peptide bonds in oligopeptides.</text>
</comment>
<dbReference type="PRINTS" id="PR00153">
    <property type="entry name" value="CSAPPISMRASE"/>
</dbReference>